<reference evidence="1" key="1">
    <citation type="submission" date="2023-06" db="EMBL/GenBank/DDBJ databases">
        <title>Genome-scale phylogeny and comparative genomics of the fungal order Sordariales.</title>
        <authorList>
            <consortium name="Lawrence Berkeley National Laboratory"/>
            <person name="Hensen N."/>
            <person name="Bonometti L."/>
            <person name="Westerberg I."/>
            <person name="Brannstrom I.O."/>
            <person name="Guillou S."/>
            <person name="Cros-Aarteil S."/>
            <person name="Calhoun S."/>
            <person name="Haridas S."/>
            <person name="Kuo A."/>
            <person name="Mondo S."/>
            <person name="Pangilinan J."/>
            <person name="Riley R."/>
            <person name="Labutti K."/>
            <person name="Andreopoulos B."/>
            <person name="Lipzen A."/>
            <person name="Chen C."/>
            <person name="Yanf M."/>
            <person name="Daum C."/>
            <person name="Ng V."/>
            <person name="Clum A."/>
            <person name="Steindorff A."/>
            <person name="Ohm R."/>
            <person name="Martin F."/>
            <person name="Silar P."/>
            <person name="Natvig D."/>
            <person name="Lalanne C."/>
            <person name="Gautier V."/>
            <person name="Ament-Velasquez S.L."/>
            <person name="Kruys A."/>
            <person name="Hutchinson M.I."/>
            <person name="Powell A.J."/>
            <person name="Barry K."/>
            <person name="Miller A.N."/>
            <person name="Grigoriev I.V."/>
            <person name="Debuchy R."/>
            <person name="Gladieux P."/>
            <person name="Thoren M.H."/>
            <person name="Johannesson H."/>
        </authorList>
    </citation>
    <scope>NUCLEOTIDE SEQUENCE</scope>
    <source>
        <strain evidence="1">SMH2532-1</strain>
    </source>
</reference>
<keyword evidence="2" id="KW-1185">Reference proteome</keyword>
<organism evidence="1 2">
    <name type="scientific">Cercophora newfieldiana</name>
    <dbReference type="NCBI Taxonomy" id="92897"/>
    <lineage>
        <taxon>Eukaryota</taxon>
        <taxon>Fungi</taxon>
        <taxon>Dikarya</taxon>
        <taxon>Ascomycota</taxon>
        <taxon>Pezizomycotina</taxon>
        <taxon>Sordariomycetes</taxon>
        <taxon>Sordariomycetidae</taxon>
        <taxon>Sordariales</taxon>
        <taxon>Lasiosphaeriaceae</taxon>
        <taxon>Cercophora</taxon>
    </lineage>
</organism>
<comment type="caution">
    <text evidence="1">The sequence shown here is derived from an EMBL/GenBank/DDBJ whole genome shotgun (WGS) entry which is preliminary data.</text>
</comment>
<dbReference type="EMBL" id="JAULSV010000006">
    <property type="protein sequence ID" value="KAK0642077.1"/>
    <property type="molecule type" value="Genomic_DNA"/>
</dbReference>
<proteinExistence type="predicted"/>
<dbReference type="AlphaFoldDB" id="A0AA39XXG2"/>
<dbReference type="Gene3D" id="3.40.630.30">
    <property type="match status" value="1"/>
</dbReference>
<sequence>MAGNLVSSSPRTGLAIRAATEADLEEITRVHVEGFTEEPQVHYCYPLRHQYPEDYWEWTKREYIDYLNQPEKYLVHVLVSPQAGG</sequence>
<protein>
    <recommendedName>
        <fullName evidence="3">N-acetyltransferase domain-containing protein</fullName>
    </recommendedName>
</protein>
<evidence type="ECO:0000313" key="1">
    <source>
        <dbReference type="EMBL" id="KAK0642077.1"/>
    </source>
</evidence>
<gene>
    <name evidence="1" type="ORF">B0T16DRAFT_335502</name>
</gene>
<dbReference type="InterPro" id="IPR016181">
    <property type="entry name" value="Acyl_CoA_acyltransferase"/>
</dbReference>
<dbReference type="Proteomes" id="UP001174936">
    <property type="component" value="Unassembled WGS sequence"/>
</dbReference>
<evidence type="ECO:0008006" key="3">
    <source>
        <dbReference type="Google" id="ProtNLM"/>
    </source>
</evidence>
<accession>A0AA39XXG2</accession>
<name>A0AA39XXG2_9PEZI</name>
<evidence type="ECO:0000313" key="2">
    <source>
        <dbReference type="Proteomes" id="UP001174936"/>
    </source>
</evidence>
<dbReference type="SUPFAM" id="SSF55729">
    <property type="entry name" value="Acyl-CoA N-acyltransferases (Nat)"/>
    <property type="match status" value="1"/>
</dbReference>